<evidence type="ECO:0000259" key="6">
    <source>
        <dbReference type="SMART" id="SM00906"/>
    </source>
</evidence>
<accession>A0A9P9F1A6</accession>
<proteinExistence type="predicted"/>
<dbReference type="InterPro" id="IPR052073">
    <property type="entry name" value="Amide_Lactam_Regulators"/>
</dbReference>
<keyword evidence="2" id="KW-0805">Transcription regulation</keyword>
<dbReference type="OrthoDB" id="39175at2759"/>
<organism evidence="7 8">
    <name type="scientific">Dactylonectria macrodidyma</name>
    <dbReference type="NCBI Taxonomy" id="307937"/>
    <lineage>
        <taxon>Eukaryota</taxon>
        <taxon>Fungi</taxon>
        <taxon>Dikarya</taxon>
        <taxon>Ascomycota</taxon>
        <taxon>Pezizomycotina</taxon>
        <taxon>Sordariomycetes</taxon>
        <taxon>Hypocreomycetidae</taxon>
        <taxon>Hypocreales</taxon>
        <taxon>Nectriaceae</taxon>
        <taxon>Dactylonectria</taxon>
    </lineage>
</organism>
<keyword evidence="5" id="KW-0539">Nucleus</keyword>
<evidence type="ECO:0000256" key="3">
    <source>
        <dbReference type="ARBA" id="ARBA00023125"/>
    </source>
</evidence>
<evidence type="ECO:0000256" key="5">
    <source>
        <dbReference type="ARBA" id="ARBA00023242"/>
    </source>
</evidence>
<evidence type="ECO:0000313" key="8">
    <source>
        <dbReference type="Proteomes" id="UP000738349"/>
    </source>
</evidence>
<evidence type="ECO:0000256" key="2">
    <source>
        <dbReference type="ARBA" id="ARBA00023015"/>
    </source>
</evidence>
<evidence type="ECO:0000313" key="7">
    <source>
        <dbReference type="EMBL" id="KAH7152643.1"/>
    </source>
</evidence>
<keyword evidence="3" id="KW-0238">DNA-binding</keyword>
<dbReference type="AlphaFoldDB" id="A0A9P9F1A6"/>
<dbReference type="Proteomes" id="UP000738349">
    <property type="component" value="Unassembled WGS sequence"/>
</dbReference>
<dbReference type="Pfam" id="PF04082">
    <property type="entry name" value="Fungal_trans"/>
    <property type="match status" value="1"/>
</dbReference>
<dbReference type="EMBL" id="JAGMUV010000006">
    <property type="protein sequence ID" value="KAH7152643.1"/>
    <property type="molecule type" value="Genomic_DNA"/>
</dbReference>
<name>A0A9P9F1A6_9HYPO</name>
<dbReference type="GO" id="GO:0008270">
    <property type="term" value="F:zinc ion binding"/>
    <property type="evidence" value="ECO:0007669"/>
    <property type="project" value="InterPro"/>
</dbReference>
<reference evidence="7" key="1">
    <citation type="journal article" date="2021" name="Nat. Commun.">
        <title>Genetic determinants of endophytism in the Arabidopsis root mycobiome.</title>
        <authorList>
            <person name="Mesny F."/>
            <person name="Miyauchi S."/>
            <person name="Thiergart T."/>
            <person name="Pickel B."/>
            <person name="Atanasova L."/>
            <person name="Karlsson M."/>
            <person name="Huettel B."/>
            <person name="Barry K.W."/>
            <person name="Haridas S."/>
            <person name="Chen C."/>
            <person name="Bauer D."/>
            <person name="Andreopoulos W."/>
            <person name="Pangilinan J."/>
            <person name="LaButti K."/>
            <person name="Riley R."/>
            <person name="Lipzen A."/>
            <person name="Clum A."/>
            <person name="Drula E."/>
            <person name="Henrissat B."/>
            <person name="Kohler A."/>
            <person name="Grigoriev I.V."/>
            <person name="Martin F.M."/>
            <person name="Hacquard S."/>
        </authorList>
    </citation>
    <scope>NUCLEOTIDE SEQUENCE</scope>
    <source>
        <strain evidence="7">MPI-CAGE-AT-0147</strain>
    </source>
</reference>
<evidence type="ECO:0000256" key="4">
    <source>
        <dbReference type="ARBA" id="ARBA00023163"/>
    </source>
</evidence>
<evidence type="ECO:0000256" key="1">
    <source>
        <dbReference type="ARBA" id="ARBA00022833"/>
    </source>
</evidence>
<keyword evidence="8" id="KW-1185">Reference proteome</keyword>
<dbReference type="CDD" id="cd12148">
    <property type="entry name" value="fungal_TF_MHR"/>
    <property type="match status" value="1"/>
</dbReference>
<feature type="domain" description="Xylanolytic transcriptional activator regulatory" evidence="6">
    <location>
        <begin position="131"/>
        <end position="201"/>
    </location>
</feature>
<dbReference type="PANTHER" id="PTHR47171:SF5">
    <property type="entry name" value="ZN(II)2CYS6 TRANSCRIPTION FACTOR (EUROFUNG)"/>
    <property type="match status" value="1"/>
</dbReference>
<sequence length="485" mass="54897">MLSETSFNPQSPSIREAILNVTQAAVLPRPAMLQALTDAFFEHIFPFYPVVDRSDVFGPNPSILLQQAICLAASLIRHDQTSLDLAYSQYEKVKALIHLNYELDHVALLKTLCIVSCWSPYPTDCVTIDGPWHWSGMAIRLAIQMGLHKQSTYTNQPNSTCFRRIFWHLINIDNFLIACWGRPLAIKLKDCDVSPLTVRDFPDNNIPTLIALEGCKILGIIGTIGELNIQKCNILSEEVSKLITSLSEWQRDLPDELRLHHVDGARRPFHRPTSELFIYYFGAIILLQILGQRPYQQWQSSTLSLTAASCMASLYEEIHSREQSTYLLNFHGFFCMAAAVPLILCSRPLGDYEERESQMEVICSVLECLKTRYGGADLVLRKVQRLRSDSRSFEGALLQESRVDRVDPTARLRLEECWDQLFPFPPSFCQRVDGLDFLDMLGSDSTDCVGVASNLTMFDILGMDTTSFNVFGSEQSLDSFDTCPR</sequence>
<protein>
    <recommendedName>
        <fullName evidence="6">Xylanolytic transcriptional activator regulatory domain-containing protein</fullName>
    </recommendedName>
</protein>
<dbReference type="SMART" id="SM00906">
    <property type="entry name" value="Fungal_trans"/>
    <property type="match status" value="1"/>
</dbReference>
<keyword evidence="1" id="KW-0862">Zinc</keyword>
<dbReference type="InterPro" id="IPR007219">
    <property type="entry name" value="XnlR_reg_dom"/>
</dbReference>
<dbReference type="GO" id="GO:0006351">
    <property type="term" value="P:DNA-templated transcription"/>
    <property type="evidence" value="ECO:0007669"/>
    <property type="project" value="InterPro"/>
</dbReference>
<comment type="caution">
    <text evidence="7">The sequence shown here is derived from an EMBL/GenBank/DDBJ whole genome shotgun (WGS) entry which is preliminary data.</text>
</comment>
<keyword evidence="4" id="KW-0804">Transcription</keyword>
<dbReference type="PANTHER" id="PTHR47171">
    <property type="entry name" value="FARA-RELATED"/>
    <property type="match status" value="1"/>
</dbReference>
<dbReference type="GO" id="GO:0003677">
    <property type="term" value="F:DNA binding"/>
    <property type="evidence" value="ECO:0007669"/>
    <property type="project" value="UniProtKB-KW"/>
</dbReference>
<gene>
    <name evidence="7" type="ORF">EDB81DRAFT_648039</name>
</gene>